<dbReference type="InterPro" id="IPR001680">
    <property type="entry name" value="WD40_rpt"/>
</dbReference>
<dbReference type="Proteomes" id="UP000287547">
    <property type="component" value="Unassembled WGS sequence"/>
</dbReference>
<dbReference type="PROSITE" id="PS50082">
    <property type="entry name" value="WD_REPEATS_2"/>
    <property type="match status" value="10"/>
</dbReference>
<accession>A0A428ZQY5</accession>
<keyword evidence="4" id="KW-0472">Membrane</keyword>
<dbReference type="PRINTS" id="PR00320">
    <property type="entry name" value="GPROTEINBRPT"/>
</dbReference>
<dbReference type="InterPro" id="IPR015943">
    <property type="entry name" value="WD40/YVTN_repeat-like_dom_sf"/>
</dbReference>
<organism evidence="6 7">
    <name type="scientific">Kibdelosporangium aridum</name>
    <dbReference type="NCBI Taxonomy" id="2030"/>
    <lineage>
        <taxon>Bacteria</taxon>
        <taxon>Bacillati</taxon>
        <taxon>Actinomycetota</taxon>
        <taxon>Actinomycetes</taxon>
        <taxon>Pseudonocardiales</taxon>
        <taxon>Pseudonocardiaceae</taxon>
        <taxon>Kibdelosporangium</taxon>
    </lineage>
</organism>
<keyword evidence="1 3" id="KW-0853">WD repeat</keyword>
<name>A0A428ZQY5_KIBAR</name>
<dbReference type="SMART" id="SM00255">
    <property type="entry name" value="TIR"/>
    <property type="match status" value="1"/>
</dbReference>
<evidence type="ECO:0000256" key="4">
    <source>
        <dbReference type="SAM" id="Phobius"/>
    </source>
</evidence>
<evidence type="ECO:0000256" key="1">
    <source>
        <dbReference type="ARBA" id="ARBA00022574"/>
    </source>
</evidence>
<dbReference type="GO" id="GO:0007165">
    <property type="term" value="P:signal transduction"/>
    <property type="evidence" value="ECO:0007669"/>
    <property type="project" value="InterPro"/>
</dbReference>
<dbReference type="InterPro" id="IPR036322">
    <property type="entry name" value="WD40_repeat_dom_sf"/>
</dbReference>
<dbReference type="InterPro" id="IPR011659">
    <property type="entry name" value="WD40"/>
</dbReference>
<evidence type="ECO:0000313" key="7">
    <source>
        <dbReference type="Proteomes" id="UP000287547"/>
    </source>
</evidence>
<evidence type="ECO:0000256" key="3">
    <source>
        <dbReference type="PROSITE-ProRule" id="PRU00221"/>
    </source>
</evidence>
<evidence type="ECO:0000313" key="6">
    <source>
        <dbReference type="EMBL" id="RSM90393.1"/>
    </source>
</evidence>
<keyword evidence="4" id="KW-0812">Transmembrane</keyword>
<dbReference type="InterPro" id="IPR035897">
    <property type="entry name" value="Toll_tir_struct_dom_sf"/>
</dbReference>
<sequence>MPGDERRYDAFISYSYQTDGPRLAPAVQRGLQRLTVPWYRRSPRRIFRDHTSLPAGSNLGQSIEEALADSRYFVLMASPAAARSAWVCKEVQFWQENREPETFVIVLTDGTINWDKDKQDFDWAQTDALPERLSGYFEAEPLWLNLQWAREGRWRPSLWNARFRLAMATLAGNKIIDKDVDRLYSIDARLHRIATVVRSAVTLALAVLMVLATGFAIDANRSAAAVAEQRNQALSRALAASSEAMGDRDPVLSRLLSVAAWRISPTPQARAGMLRVATRPGIAVLTANDPQIKSVGFSPDGKTLVAAGDKVRLWDVTTHHQVGTPYDHKAEWTAFSPDGRLLAIHGDDSQVRFWDTASRQIFGEPLVLDQSDHYLPVKITSVAFSANSRMVATGGDDGRIQLFDVDTRRQAGVLSGEAVSALGSGQVAFAFRPQDMTAASAANDGTVRFWDLTRRQQIGDAVSAHATDVTTMVGPAVAFSPDGTVLATAGIEGTVRLWDAAKRQQIGSPLTGHTRSERMTTRPSVAFSQDGKLLATGSLDGTVHLWDVARQRQIGPPLAGHSGPVSSVAFSPDRTTVASASQDGTVRLWNVDTLVRLANPLAAHQASVHAVAFSPDGTSLLSSSDYGGLIADHGAPFACSNSGWRICLNGRGWMRTVGEGQDSMVNVVRTRGTDTNAMIDEWESRMVDGPTVVRWDVAGRRQSASLRTSTTRTIRAVAYSPDGKLIAAGGMDGGPGSHFNGRWLLREAGGGPLASVAVGEARVIRSVAFSPDGKTLAMASDRWGDERHATASVWDVATWTKTELPNDTSTFSVAFSPDGRTLASSGVDGRIRLWHTGTRQSAGELTGHTGPTGSVAFSPDGKTLASAGDDGTIRLWDVASLRQLGEPITGHTGPVYSVAFSPDGRLLASGSGDNSVRVWDVTTRTQVSDPILGHSRPVRSVKFSPDGRSLASGGEDTMVRMWDVGYAVDIVKSLCDKVKRDLTADEWARYVPDVEYRTVC</sequence>
<dbReference type="SUPFAM" id="SSF52200">
    <property type="entry name" value="Toll/Interleukin receptor TIR domain"/>
    <property type="match status" value="1"/>
</dbReference>
<dbReference type="Gene3D" id="2.130.10.10">
    <property type="entry name" value="YVTN repeat-like/Quinoprotein amine dehydrogenase"/>
    <property type="match status" value="6"/>
</dbReference>
<dbReference type="OrthoDB" id="192618at2"/>
<feature type="repeat" description="WD" evidence="3">
    <location>
        <begin position="845"/>
        <end position="886"/>
    </location>
</feature>
<dbReference type="Pfam" id="PF13676">
    <property type="entry name" value="TIR_2"/>
    <property type="match status" value="1"/>
</dbReference>
<feature type="repeat" description="WD" evidence="3">
    <location>
        <begin position="379"/>
        <end position="413"/>
    </location>
</feature>
<feature type="repeat" description="WD" evidence="3">
    <location>
        <begin position="931"/>
        <end position="964"/>
    </location>
</feature>
<feature type="repeat" description="WD" evidence="3">
    <location>
        <begin position="524"/>
        <end position="556"/>
    </location>
</feature>
<dbReference type="PROSITE" id="PS50104">
    <property type="entry name" value="TIR"/>
    <property type="match status" value="1"/>
</dbReference>
<dbReference type="PANTHER" id="PTHR19879:SF9">
    <property type="entry name" value="TRANSCRIPTION INITIATION FACTOR TFIID SUBUNIT 5"/>
    <property type="match status" value="1"/>
</dbReference>
<evidence type="ECO:0000259" key="5">
    <source>
        <dbReference type="PROSITE" id="PS50104"/>
    </source>
</evidence>
<dbReference type="AlphaFoldDB" id="A0A428ZQY5"/>
<gene>
    <name evidence="6" type="ORF">DMH04_02650</name>
</gene>
<dbReference type="SMART" id="SM00320">
    <property type="entry name" value="WD40"/>
    <property type="match status" value="14"/>
</dbReference>
<feature type="repeat" description="WD" evidence="3">
    <location>
        <begin position="334"/>
        <end position="364"/>
    </location>
</feature>
<dbReference type="InterPro" id="IPR019775">
    <property type="entry name" value="WD40_repeat_CS"/>
</dbReference>
<dbReference type="PROSITE" id="PS00678">
    <property type="entry name" value="WD_REPEATS_1"/>
    <property type="match status" value="6"/>
</dbReference>
<dbReference type="Gene3D" id="3.40.50.10140">
    <property type="entry name" value="Toll/interleukin-1 receptor homology (TIR) domain"/>
    <property type="match status" value="1"/>
</dbReference>
<comment type="caution">
    <text evidence="6">The sequence shown here is derived from an EMBL/GenBank/DDBJ whole genome shotgun (WGS) entry which is preliminary data.</text>
</comment>
<dbReference type="SUPFAM" id="SSF50978">
    <property type="entry name" value="WD40 repeat-like"/>
    <property type="match status" value="2"/>
</dbReference>
<feature type="transmembrane region" description="Helical" evidence="4">
    <location>
        <begin position="196"/>
        <end position="217"/>
    </location>
</feature>
<dbReference type="InterPro" id="IPR020472">
    <property type="entry name" value="WD40_PAC1"/>
</dbReference>
<dbReference type="Pfam" id="PF00400">
    <property type="entry name" value="WD40"/>
    <property type="match status" value="13"/>
</dbReference>
<feature type="repeat" description="WD" evidence="3">
    <location>
        <begin position="476"/>
        <end position="508"/>
    </location>
</feature>
<dbReference type="Pfam" id="PF07676">
    <property type="entry name" value="PD40"/>
    <property type="match status" value="1"/>
</dbReference>
<keyword evidence="4" id="KW-1133">Transmembrane helix</keyword>
<dbReference type="InterPro" id="IPR000157">
    <property type="entry name" value="TIR_dom"/>
</dbReference>
<protein>
    <submittedName>
        <fullName evidence="6">TIR domain-containing protein</fullName>
    </submittedName>
</protein>
<feature type="domain" description="TIR" evidence="5">
    <location>
        <begin position="6"/>
        <end position="130"/>
    </location>
</feature>
<feature type="repeat" description="WD" evidence="3">
    <location>
        <begin position="812"/>
        <end position="844"/>
    </location>
</feature>
<dbReference type="PANTHER" id="PTHR19879">
    <property type="entry name" value="TRANSCRIPTION INITIATION FACTOR TFIID"/>
    <property type="match status" value="1"/>
</dbReference>
<dbReference type="PROSITE" id="PS50294">
    <property type="entry name" value="WD_REPEATS_REGION"/>
    <property type="match status" value="6"/>
</dbReference>
<feature type="repeat" description="WD" evidence="3">
    <location>
        <begin position="428"/>
        <end position="460"/>
    </location>
</feature>
<evidence type="ECO:0000256" key="2">
    <source>
        <dbReference type="ARBA" id="ARBA00022737"/>
    </source>
</evidence>
<dbReference type="SUPFAM" id="SSF75011">
    <property type="entry name" value="3-carboxy-cis,cis-mucoante lactonizing enzyme"/>
    <property type="match status" value="1"/>
</dbReference>
<dbReference type="EMBL" id="QHKI01000002">
    <property type="protein sequence ID" value="RSM90393.1"/>
    <property type="molecule type" value="Genomic_DNA"/>
</dbReference>
<reference evidence="6 7" key="1">
    <citation type="submission" date="2018-05" db="EMBL/GenBank/DDBJ databases">
        <title>Evolution of GPA BGCs.</title>
        <authorList>
            <person name="Waglechner N."/>
            <person name="Wright G.D."/>
        </authorList>
    </citation>
    <scope>NUCLEOTIDE SEQUENCE [LARGE SCALE GENOMIC DNA]</scope>
    <source>
        <strain evidence="6 7">A82846</strain>
    </source>
</reference>
<proteinExistence type="predicted"/>
<feature type="repeat" description="WD" evidence="3">
    <location>
        <begin position="558"/>
        <end position="599"/>
    </location>
</feature>
<dbReference type="CDD" id="cd00200">
    <property type="entry name" value="WD40"/>
    <property type="match status" value="2"/>
</dbReference>
<keyword evidence="2" id="KW-0677">Repeat</keyword>
<dbReference type="RefSeq" id="WP_037257790.1">
    <property type="nucleotide sequence ID" value="NZ_QHKI01000002.1"/>
</dbReference>
<feature type="repeat" description="WD" evidence="3">
    <location>
        <begin position="888"/>
        <end position="929"/>
    </location>
</feature>